<gene>
    <name evidence="4" type="ORF">Daus18300_003161</name>
</gene>
<feature type="region of interest" description="Disordered" evidence="1">
    <location>
        <begin position="942"/>
        <end position="975"/>
    </location>
</feature>
<feature type="domain" description="AMP-dependent synthetase/ligase" evidence="2">
    <location>
        <begin position="28"/>
        <end position="425"/>
    </location>
</feature>
<comment type="caution">
    <text evidence="4">The sequence shown here is derived from an EMBL/GenBank/DDBJ whole genome shotgun (WGS) entry which is preliminary data.</text>
</comment>
<evidence type="ECO:0000313" key="5">
    <source>
        <dbReference type="Proteomes" id="UP001583177"/>
    </source>
</evidence>
<dbReference type="PANTHER" id="PTHR43201:SF30">
    <property type="entry name" value="AMP-DEPENDENT SYNTHETASE_LIGASE DOMAIN-CONTAINING PROTEIN"/>
    <property type="match status" value="1"/>
</dbReference>
<dbReference type="InterPro" id="IPR045851">
    <property type="entry name" value="AMP-bd_C_sf"/>
</dbReference>
<dbReference type="PROSITE" id="PS00455">
    <property type="entry name" value="AMP_BINDING"/>
    <property type="match status" value="1"/>
</dbReference>
<dbReference type="Pfam" id="PF00501">
    <property type="entry name" value="AMP-binding"/>
    <property type="match status" value="1"/>
</dbReference>
<evidence type="ECO:0000259" key="2">
    <source>
        <dbReference type="Pfam" id="PF00501"/>
    </source>
</evidence>
<sequence>MSPPEDRLSEHSVSLIPSARSPHIVHVFEEAVSKHGTREAVVSLHQEPQLYADSLGKKPSSGPGLRWTYNDVHRAVLRFWSSLETHGVQKGDVVTTFLENGIEWCIVALACWRIGAVFAPMSIRNLANPTEVNYMLEVSSAKVVIVANAETASKVDDLVAQAALDLKLRIVADASGKPDNWIDFSSLLKLNETSDEALKSKPVAQLDDSDGAILFFTSGTTSLPKGCQHTHQSLATVFDSRRPIWAADTESRAANFLPNNHMMCFIFTFAFHLRGGLVVYPAGAFTPAAMLDALVKERCNDTVMVPTMVYAVINLMSEQNIPKLDHLRSIGLGGSSVSEKNLEDCSTKLGAHVVGAGFGMSEGMPMRPMTFKTAAEGMMNGSPCCGEVALGCSIKICSPDTTTPVLINTPGELHMSGPTIISGYLSGRNKEDFYIEDGKQWFRSGDQAVMDEQHLIAIVGRYKDMIIRGGENISPNAMERVLNTLDGIEAYVVGTEDDIAGEVPVIVYAGQATPTKKFQELCLGRMGPSYVPAASYHLSDLGLSEFPKNLTGKVLKNELAQVVKGHRTAITVPQKSITKAETVNSGATSSIVSAIWASLLGIQPEDLEPEAQASSFADSINIMRFRQKIKQETGKILTVEQVLGSTIAEQIKLLDHQGGPSTVAPVLPATKYRPGGPSATEMVHCFEDEERAAATRKVVEDVLEPHGLTWENVSEIFPAWGQGQAMFIQKRALSWAFRFVIPTKIKDRKVVRAALEAALEKNPNHCSFFVREDGSVTNRKSLALHINLKPSRDIFDLMISYGPKPVSTVAELYHHADDDRLDATFDSILTRAEIVYVKETSSACIIMNLNHAAHDAMSLQGLLFSDLDLALSDPASLKDHTPYKIFADTYYSFATSRQAQKAINFHVTHLKAITSHRDATAWPPQRAPDWLLGPRRGWTPPADAAARGFSNPTGEPLEAPDRRSDGGKGPVSWRGELPNLNAFRRTIPGLTNPVIAKAALALLNVYYTKHTHALFGSLDAGRAALPFVPESLGGFVDINPADMPGPMFQRIANLIRVDPAESLGDYLGRVQELQNGQTRHCHAPLDLICEALGPEAGEMVLDTCRCQAFNWVPGLGAMDRNPFQNLEVLESRARGDVGVSIIAGTGGKQGQDFILRMVWDDANVTRSEAERWLGDYRAVIEWIVSGGKERPVGEFVEAVKALE</sequence>
<dbReference type="SUPFAM" id="SSF47336">
    <property type="entry name" value="ACP-like"/>
    <property type="match status" value="1"/>
</dbReference>
<dbReference type="InterPro" id="IPR020845">
    <property type="entry name" value="AMP-binding_CS"/>
</dbReference>
<dbReference type="GO" id="GO:0004467">
    <property type="term" value="F:long-chain fatty acid-CoA ligase activity"/>
    <property type="evidence" value="ECO:0007669"/>
    <property type="project" value="UniProtKB-EC"/>
</dbReference>
<dbReference type="InterPro" id="IPR036736">
    <property type="entry name" value="ACP-like_sf"/>
</dbReference>
<evidence type="ECO:0000313" key="4">
    <source>
        <dbReference type="EMBL" id="KAL1875422.1"/>
    </source>
</evidence>
<dbReference type="Gene3D" id="3.40.50.12780">
    <property type="entry name" value="N-terminal domain of ligase-like"/>
    <property type="match status" value="1"/>
</dbReference>
<dbReference type="InterPro" id="IPR009081">
    <property type="entry name" value="PP-bd_ACP"/>
</dbReference>
<proteinExistence type="predicted"/>
<keyword evidence="4" id="KW-0436">Ligase</keyword>
<accession>A0ABR3XI73</accession>
<dbReference type="Pfam" id="PF00550">
    <property type="entry name" value="PP-binding"/>
    <property type="match status" value="1"/>
</dbReference>
<dbReference type="Proteomes" id="UP001583177">
    <property type="component" value="Unassembled WGS sequence"/>
</dbReference>
<evidence type="ECO:0000256" key="1">
    <source>
        <dbReference type="SAM" id="MobiDB-lite"/>
    </source>
</evidence>
<dbReference type="EC" id="6.2.1.3" evidence="4"/>
<evidence type="ECO:0000259" key="3">
    <source>
        <dbReference type="Pfam" id="PF00550"/>
    </source>
</evidence>
<dbReference type="SUPFAM" id="SSF56801">
    <property type="entry name" value="Acetyl-CoA synthetase-like"/>
    <property type="match status" value="1"/>
</dbReference>
<dbReference type="EMBL" id="JAWRVE010000019">
    <property type="protein sequence ID" value="KAL1875422.1"/>
    <property type="molecule type" value="Genomic_DNA"/>
</dbReference>
<dbReference type="InterPro" id="IPR000873">
    <property type="entry name" value="AMP-dep_synth/lig_dom"/>
</dbReference>
<organism evidence="4 5">
    <name type="scientific">Diaporthe australafricana</name>
    <dbReference type="NCBI Taxonomy" id="127596"/>
    <lineage>
        <taxon>Eukaryota</taxon>
        <taxon>Fungi</taxon>
        <taxon>Dikarya</taxon>
        <taxon>Ascomycota</taxon>
        <taxon>Pezizomycotina</taxon>
        <taxon>Sordariomycetes</taxon>
        <taxon>Sordariomycetidae</taxon>
        <taxon>Diaporthales</taxon>
        <taxon>Diaporthaceae</taxon>
        <taxon>Diaporthe</taxon>
    </lineage>
</organism>
<dbReference type="Gene3D" id="3.30.300.30">
    <property type="match status" value="1"/>
</dbReference>
<dbReference type="SUPFAM" id="SSF52777">
    <property type="entry name" value="CoA-dependent acyltransferases"/>
    <property type="match status" value="1"/>
</dbReference>
<reference evidence="4 5" key="1">
    <citation type="journal article" date="2024" name="IMA Fungus">
        <title>IMA Genome - F19 : A genome assembly and annotation guide to empower mycologists, including annotated draft genome sequences of Ceratocystis pirilliformis, Diaporthe australafricana, Fusarium ophioides, Paecilomyces lecythidis, and Sporothrix stenoceras.</title>
        <authorList>
            <person name="Aylward J."/>
            <person name="Wilson A.M."/>
            <person name="Visagie C.M."/>
            <person name="Spraker J."/>
            <person name="Barnes I."/>
            <person name="Buitendag C."/>
            <person name="Ceriani C."/>
            <person name="Del Mar Angel L."/>
            <person name="du Plessis D."/>
            <person name="Fuchs T."/>
            <person name="Gasser K."/>
            <person name="Kramer D."/>
            <person name="Li W."/>
            <person name="Munsamy K."/>
            <person name="Piso A."/>
            <person name="Price J.L."/>
            <person name="Sonnekus B."/>
            <person name="Thomas C."/>
            <person name="van der Nest A."/>
            <person name="van Dijk A."/>
            <person name="van Heerden A."/>
            <person name="van Vuuren N."/>
            <person name="Yilmaz N."/>
            <person name="Duong T.A."/>
            <person name="van der Merwe N.A."/>
            <person name="Wingfield M.J."/>
            <person name="Wingfield B.D."/>
        </authorList>
    </citation>
    <scope>NUCLEOTIDE SEQUENCE [LARGE SCALE GENOMIC DNA]</scope>
    <source>
        <strain evidence="4 5">CMW 18300</strain>
    </source>
</reference>
<keyword evidence="5" id="KW-1185">Reference proteome</keyword>
<dbReference type="PANTHER" id="PTHR43201">
    <property type="entry name" value="ACYL-COA SYNTHETASE"/>
    <property type="match status" value="1"/>
</dbReference>
<name>A0ABR3XI73_9PEZI</name>
<feature type="domain" description="Carrier" evidence="3">
    <location>
        <begin position="592"/>
        <end position="651"/>
    </location>
</feature>
<dbReference type="InterPro" id="IPR042099">
    <property type="entry name" value="ANL_N_sf"/>
</dbReference>
<protein>
    <submittedName>
        <fullName evidence="4">NRPS-like protein biosynthetic cluster</fullName>
        <ecNumber evidence="4">6.2.1.3</ecNumber>
    </submittedName>
</protein>
<dbReference type="Gene3D" id="3.30.559.30">
    <property type="entry name" value="Nonribosomal peptide synthetase, condensation domain"/>
    <property type="match status" value="1"/>
</dbReference>